<keyword evidence="1" id="KW-0129">CBS domain</keyword>
<protein>
    <submittedName>
        <fullName evidence="3">CBS domain-containing protein</fullName>
    </submittedName>
</protein>
<organism evidence="3 4">
    <name type="scientific">Euzebyella saccharophila</name>
    <dbReference type="NCBI Taxonomy" id="679664"/>
    <lineage>
        <taxon>Bacteria</taxon>
        <taxon>Pseudomonadati</taxon>
        <taxon>Bacteroidota</taxon>
        <taxon>Flavobacteriia</taxon>
        <taxon>Flavobacteriales</taxon>
        <taxon>Flavobacteriaceae</taxon>
        <taxon>Euzebyella</taxon>
    </lineage>
</organism>
<evidence type="ECO:0000313" key="3">
    <source>
        <dbReference type="EMBL" id="MFC4095053.1"/>
    </source>
</evidence>
<dbReference type="Pfam" id="PF00571">
    <property type="entry name" value="CBS"/>
    <property type="match status" value="2"/>
</dbReference>
<proteinExistence type="predicted"/>
<feature type="domain" description="CBS" evidence="2">
    <location>
        <begin position="7"/>
        <end position="63"/>
    </location>
</feature>
<sequence length="218" mass="25084">MQIQSHILTNIPTFEVEESLSTVIDFFQENTHSHIAVTENDIFLGLLSEEDLENFDRKDQVDQYRYELEAFFVTKETGWLDVLEAFARNEANLVPVVDDKGRIEGYYDLTDIVSVFIDTPFFTEPGGIIVVAKGIRDYSFSEIAQIVESNNTKLIGGFITDSRNDVIQVTLKVSSTDLNDILQTFRRYNYTVIFGNADDQFLEDLKERSDYLDKYLNV</sequence>
<accession>A0ABV8JJT6</accession>
<gene>
    <name evidence="3" type="ORF">ACFOUT_04150</name>
</gene>
<dbReference type="InterPro" id="IPR046342">
    <property type="entry name" value="CBS_dom_sf"/>
</dbReference>
<evidence type="ECO:0000256" key="1">
    <source>
        <dbReference type="PROSITE-ProRule" id="PRU00703"/>
    </source>
</evidence>
<dbReference type="PROSITE" id="PS51371">
    <property type="entry name" value="CBS"/>
    <property type="match status" value="1"/>
</dbReference>
<evidence type="ECO:0000259" key="2">
    <source>
        <dbReference type="PROSITE" id="PS51371"/>
    </source>
</evidence>
<keyword evidence="4" id="KW-1185">Reference proteome</keyword>
<dbReference type="Gene3D" id="3.10.580.10">
    <property type="entry name" value="CBS-domain"/>
    <property type="match status" value="1"/>
</dbReference>
<reference evidence="4" key="1">
    <citation type="journal article" date="2019" name="Int. J. Syst. Evol. Microbiol.">
        <title>The Global Catalogue of Microorganisms (GCM) 10K type strain sequencing project: providing services to taxonomists for standard genome sequencing and annotation.</title>
        <authorList>
            <consortium name="The Broad Institute Genomics Platform"/>
            <consortium name="The Broad Institute Genome Sequencing Center for Infectious Disease"/>
            <person name="Wu L."/>
            <person name="Ma J."/>
        </authorList>
    </citation>
    <scope>NUCLEOTIDE SEQUENCE [LARGE SCALE GENOMIC DNA]</scope>
    <source>
        <strain evidence="4">CECT 7477</strain>
    </source>
</reference>
<evidence type="ECO:0000313" key="4">
    <source>
        <dbReference type="Proteomes" id="UP001595814"/>
    </source>
</evidence>
<comment type="caution">
    <text evidence="3">The sequence shown here is derived from an EMBL/GenBank/DDBJ whole genome shotgun (WGS) entry which is preliminary data.</text>
</comment>
<name>A0ABV8JJT6_9FLAO</name>
<dbReference type="EMBL" id="JBHSAW010000004">
    <property type="protein sequence ID" value="MFC4095053.1"/>
    <property type="molecule type" value="Genomic_DNA"/>
</dbReference>
<dbReference type="InterPro" id="IPR000644">
    <property type="entry name" value="CBS_dom"/>
</dbReference>
<dbReference type="Proteomes" id="UP001595814">
    <property type="component" value="Unassembled WGS sequence"/>
</dbReference>
<dbReference type="RefSeq" id="WP_192461225.1">
    <property type="nucleotide sequence ID" value="NZ_JACYFJ010000001.1"/>
</dbReference>
<dbReference type="SUPFAM" id="SSF54631">
    <property type="entry name" value="CBS-domain pair"/>
    <property type="match status" value="1"/>
</dbReference>